<reference evidence="2 3" key="1">
    <citation type="submission" date="2024-02" db="EMBL/GenBank/DDBJ databases">
        <title>Bifidobacterium honeyensis sp. nov., isolated from the comb honey.</title>
        <authorList>
            <person name="Liu W."/>
            <person name="Li Y."/>
        </authorList>
    </citation>
    <scope>NUCLEOTIDE SEQUENCE [LARGE SCALE GENOMIC DNA]</scope>
    <source>
        <strain evidence="2 3">IMAU50988</strain>
    </source>
</reference>
<keyword evidence="3" id="KW-1185">Reference proteome</keyword>
<dbReference type="Proteomes" id="UP001373159">
    <property type="component" value="Unassembled WGS sequence"/>
</dbReference>
<evidence type="ECO:0000259" key="1">
    <source>
        <dbReference type="Pfam" id="PF10592"/>
    </source>
</evidence>
<gene>
    <name evidence="2" type="ORF">V8P97_07460</name>
</gene>
<organism evidence="2 3">
    <name type="scientific">Bifidobacterium favimelis</name>
    <dbReference type="NCBI Taxonomy" id="3122979"/>
    <lineage>
        <taxon>Bacteria</taxon>
        <taxon>Bacillati</taxon>
        <taxon>Actinomycetota</taxon>
        <taxon>Actinomycetes</taxon>
        <taxon>Bifidobacteriales</taxon>
        <taxon>Bifidobacteriaceae</taxon>
        <taxon>Bifidobacterium</taxon>
    </lineage>
</organism>
<dbReference type="RefSeq" id="WP_340470048.1">
    <property type="nucleotide sequence ID" value="NZ_JBANBB010000003.1"/>
</dbReference>
<evidence type="ECO:0000313" key="2">
    <source>
        <dbReference type="EMBL" id="MEK0307294.1"/>
    </source>
</evidence>
<evidence type="ECO:0000313" key="3">
    <source>
        <dbReference type="Proteomes" id="UP001373159"/>
    </source>
</evidence>
<proteinExistence type="predicted"/>
<dbReference type="InterPro" id="IPR018891">
    <property type="entry name" value="AIPR_C"/>
</dbReference>
<name>A0ABU8ZQK3_9BIFI</name>
<feature type="domain" description="Abortive phage infection protein C-terminal" evidence="1">
    <location>
        <begin position="41"/>
        <end position="357"/>
    </location>
</feature>
<sequence length="396" mass="45512">MKDTFRISSLRTVKSPSDPSVTTYFAWVNMRNLPDDMPTKVNPREVNMRTTTAKKLLDAVSNADPYFDIHNRGMVLLANGVKFESSNSTLEIDFDDEEDRYGVLDGGHTYEAIKQRRKDIPEDMDKFVRLEILVGNDLDVAALSDARNTSVQVSDIALFNLEDRFEFIKKAIKDQPYGNEVAYKDNEDKRIPIADILRLMYAFNIDNFPDDNTVPISSYSGKASVFKDFKNELAAHHLITDENKPDPKNIYLKLTPWIPTFVKLYETIEVELPDKYREYKDGKAKLGAVRGIEHKQGQTEYTQTGKEYNISSGFIMPIYGAFRALLKNTSDGKLDWYFDPIEVWNSIGTALVQNTFDTDTNPNSAGKSKTLWQANYRIVENEKNRRRIEQLEQMQF</sequence>
<accession>A0ABU8ZQK3</accession>
<comment type="caution">
    <text evidence="2">The sequence shown here is derived from an EMBL/GenBank/DDBJ whole genome shotgun (WGS) entry which is preliminary data.</text>
</comment>
<dbReference type="Pfam" id="PF10592">
    <property type="entry name" value="AIPR"/>
    <property type="match status" value="1"/>
</dbReference>
<dbReference type="EMBL" id="JBANBB010000003">
    <property type="protein sequence ID" value="MEK0307294.1"/>
    <property type="molecule type" value="Genomic_DNA"/>
</dbReference>
<protein>
    <submittedName>
        <fullName evidence="2">AIPR family protein</fullName>
    </submittedName>
</protein>